<evidence type="ECO:0000313" key="2">
    <source>
        <dbReference type="Proteomes" id="UP000285310"/>
    </source>
</evidence>
<proteinExistence type="predicted"/>
<comment type="caution">
    <text evidence="1">The sequence shown here is derived from an EMBL/GenBank/DDBJ whole genome shotgun (WGS) entry which is preliminary data.</text>
</comment>
<dbReference type="AlphaFoldDB" id="A0A423PKJ6"/>
<reference evidence="1 2" key="1">
    <citation type="submission" date="2013-10" db="EMBL/GenBank/DDBJ databases">
        <title>Salinisphaera japonica YTM-1 Genome Sequencing.</title>
        <authorList>
            <person name="Lai Q."/>
            <person name="Li C."/>
            <person name="Shao Z."/>
        </authorList>
    </citation>
    <scope>NUCLEOTIDE SEQUENCE [LARGE SCALE GENOMIC DNA]</scope>
    <source>
        <strain evidence="1 2">YTM-1</strain>
    </source>
</reference>
<organism evidence="1 2">
    <name type="scientific">Salinisphaera japonica YTM-1</name>
    <dbReference type="NCBI Taxonomy" id="1209778"/>
    <lineage>
        <taxon>Bacteria</taxon>
        <taxon>Pseudomonadati</taxon>
        <taxon>Pseudomonadota</taxon>
        <taxon>Gammaproteobacteria</taxon>
        <taxon>Salinisphaerales</taxon>
        <taxon>Salinisphaeraceae</taxon>
        <taxon>Salinisphaera</taxon>
    </lineage>
</organism>
<dbReference type="RefSeq" id="WP_184999866.1">
    <property type="nucleotide sequence ID" value="NZ_AYKG01000038.1"/>
</dbReference>
<dbReference type="InParanoid" id="A0A423PKJ6"/>
<keyword evidence="2" id="KW-1185">Reference proteome</keyword>
<dbReference type="Proteomes" id="UP000285310">
    <property type="component" value="Unassembled WGS sequence"/>
</dbReference>
<protein>
    <recommendedName>
        <fullName evidence="3">Cupin</fullName>
    </recommendedName>
</protein>
<evidence type="ECO:0000313" key="1">
    <source>
        <dbReference type="EMBL" id="ROO26093.1"/>
    </source>
</evidence>
<name>A0A423PKJ6_9GAMM</name>
<dbReference type="EMBL" id="AYKG01000038">
    <property type="protein sequence ID" value="ROO26093.1"/>
    <property type="molecule type" value="Genomic_DNA"/>
</dbReference>
<sequence>MHTIKPYGCSCEGEFRLAHQAGTDVFKPGEVCEVAAGSRHVEQSGAVGARVLLGRK</sequence>
<evidence type="ECO:0008006" key="3">
    <source>
        <dbReference type="Google" id="ProtNLM"/>
    </source>
</evidence>
<accession>A0A423PKJ6</accession>
<gene>
    <name evidence="1" type="ORF">SAJA_11705</name>
</gene>